<dbReference type="RefSeq" id="WP_048598128.1">
    <property type="nucleotide sequence ID" value="NZ_CBFHGK010000001.1"/>
</dbReference>
<protein>
    <recommendedName>
        <fullName evidence="4">DUF4345 domain-containing protein</fullName>
    </recommendedName>
</protein>
<feature type="transmembrane region" description="Helical" evidence="1">
    <location>
        <begin position="97"/>
        <end position="115"/>
    </location>
</feature>
<evidence type="ECO:0000313" key="3">
    <source>
        <dbReference type="Proteomes" id="UP000048949"/>
    </source>
</evidence>
<gene>
    <name evidence="2" type="ORF">NIG5292_00764</name>
</gene>
<evidence type="ECO:0000313" key="2">
    <source>
        <dbReference type="EMBL" id="CRK74728.1"/>
    </source>
</evidence>
<keyword evidence="1" id="KW-0472">Membrane</keyword>
<keyword evidence="1" id="KW-1133">Transmembrane helix</keyword>
<sequence length="118" mass="12349">MVEYISIGLALLTIGLGAFGFLAPRYTASALDLETTHTTMGLSEMRASVGALFVAVGFACLFTGSASAYFMLGVVYAGAATGRALSLILDAPPFRKALTFFAFEAIPAGFLLWAHSLT</sequence>
<name>A0A0U1NJ50_9RHOB</name>
<organism evidence="2 3">
    <name type="scientific">Nereida ignava</name>
    <dbReference type="NCBI Taxonomy" id="282199"/>
    <lineage>
        <taxon>Bacteria</taxon>
        <taxon>Pseudomonadati</taxon>
        <taxon>Pseudomonadota</taxon>
        <taxon>Alphaproteobacteria</taxon>
        <taxon>Rhodobacterales</taxon>
        <taxon>Roseobacteraceae</taxon>
        <taxon>Nereida</taxon>
    </lineage>
</organism>
<proteinExistence type="predicted"/>
<dbReference type="OrthoDB" id="7859418at2"/>
<keyword evidence="3" id="KW-1185">Reference proteome</keyword>
<dbReference type="EMBL" id="CVQV01000003">
    <property type="protein sequence ID" value="CRK74728.1"/>
    <property type="molecule type" value="Genomic_DNA"/>
</dbReference>
<keyword evidence="1" id="KW-0812">Transmembrane</keyword>
<dbReference type="AlphaFoldDB" id="A0A0U1NJ50"/>
<evidence type="ECO:0000256" key="1">
    <source>
        <dbReference type="SAM" id="Phobius"/>
    </source>
</evidence>
<dbReference type="Pfam" id="PF14248">
    <property type="entry name" value="DUF4345"/>
    <property type="match status" value="1"/>
</dbReference>
<dbReference type="Proteomes" id="UP000048949">
    <property type="component" value="Unassembled WGS sequence"/>
</dbReference>
<evidence type="ECO:0008006" key="4">
    <source>
        <dbReference type="Google" id="ProtNLM"/>
    </source>
</evidence>
<dbReference type="InterPro" id="IPR025597">
    <property type="entry name" value="DUF4345"/>
</dbReference>
<accession>A0A0U1NJ50</accession>
<reference evidence="2 3" key="1">
    <citation type="submission" date="2015-04" db="EMBL/GenBank/DDBJ databases">
        <authorList>
            <person name="Syromyatnikov M.Y."/>
            <person name="Popov V.N."/>
        </authorList>
    </citation>
    <scope>NUCLEOTIDE SEQUENCE [LARGE SCALE GENOMIC DNA]</scope>
    <source>
        <strain evidence="2 3">CECT 5292</strain>
    </source>
</reference>
<feature type="transmembrane region" description="Helical" evidence="1">
    <location>
        <begin position="49"/>
        <end position="76"/>
    </location>
</feature>